<gene>
    <name evidence="2" type="ORF">ACAOBT_LOCUS14721</name>
</gene>
<reference evidence="2" key="1">
    <citation type="submission" date="2022-03" db="EMBL/GenBank/DDBJ databases">
        <authorList>
            <person name="Sayadi A."/>
        </authorList>
    </citation>
    <scope>NUCLEOTIDE SEQUENCE</scope>
</reference>
<proteinExistence type="predicted"/>
<sequence>MDIITRWNSTLDMSERVANLQEPIEAAIGLLHNKVENLSENEWQILPEVVKILKPFKQLTEEFSSENEVTISKKLAGNSSVLRILNNLNNTLTCDLSKQLVSKLKAEFNIRFKNSSRYQVLSKAAILDPRFTTQAFADDSCYEYAKNYVKEELERMAKPSFVNESESEDIDSPMFDEQQDSI</sequence>
<feature type="region of interest" description="Disordered" evidence="1">
    <location>
        <begin position="159"/>
        <end position="182"/>
    </location>
</feature>
<dbReference type="Proteomes" id="UP001152888">
    <property type="component" value="Unassembled WGS sequence"/>
</dbReference>
<name>A0A9P0PFE3_ACAOB</name>
<dbReference type="SUPFAM" id="SSF53098">
    <property type="entry name" value="Ribonuclease H-like"/>
    <property type="match status" value="1"/>
</dbReference>
<dbReference type="InterPro" id="IPR012337">
    <property type="entry name" value="RNaseH-like_sf"/>
</dbReference>
<dbReference type="AlphaFoldDB" id="A0A9P0PFE3"/>
<dbReference type="OrthoDB" id="6758641at2759"/>
<evidence type="ECO:0000313" key="3">
    <source>
        <dbReference type="Proteomes" id="UP001152888"/>
    </source>
</evidence>
<dbReference type="PANTHER" id="PTHR23272:SF161">
    <property type="entry name" value="ZINC FINGER BED DOMAIN-CONTAINING PROTEIN RICESLEEPER 1-LIKE"/>
    <property type="match status" value="1"/>
</dbReference>
<keyword evidence="3" id="KW-1185">Reference proteome</keyword>
<evidence type="ECO:0000313" key="2">
    <source>
        <dbReference type="EMBL" id="CAH1981884.1"/>
    </source>
</evidence>
<comment type="caution">
    <text evidence="2">The sequence shown here is derived from an EMBL/GenBank/DDBJ whole genome shotgun (WGS) entry which is preliminary data.</text>
</comment>
<organism evidence="2 3">
    <name type="scientific">Acanthoscelides obtectus</name>
    <name type="common">Bean weevil</name>
    <name type="synonym">Bruchus obtectus</name>
    <dbReference type="NCBI Taxonomy" id="200917"/>
    <lineage>
        <taxon>Eukaryota</taxon>
        <taxon>Metazoa</taxon>
        <taxon>Ecdysozoa</taxon>
        <taxon>Arthropoda</taxon>
        <taxon>Hexapoda</taxon>
        <taxon>Insecta</taxon>
        <taxon>Pterygota</taxon>
        <taxon>Neoptera</taxon>
        <taxon>Endopterygota</taxon>
        <taxon>Coleoptera</taxon>
        <taxon>Polyphaga</taxon>
        <taxon>Cucujiformia</taxon>
        <taxon>Chrysomeloidea</taxon>
        <taxon>Chrysomelidae</taxon>
        <taxon>Bruchinae</taxon>
        <taxon>Bruchini</taxon>
        <taxon>Acanthoscelides</taxon>
    </lineage>
</organism>
<dbReference type="PANTHER" id="PTHR23272">
    <property type="entry name" value="BED FINGER-RELATED"/>
    <property type="match status" value="1"/>
</dbReference>
<accession>A0A9P0PFE3</accession>
<protein>
    <submittedName>
        <fullName evidence="2">Uncharacterized protein</fullName>
    </submittedName>
</protein>
<evidence type="ECO:0000256" key="1">
    <source>
        <dbReference type="SAM" id="MobiDB-lite"/>
    </source>
</evidence>
<dbReference type="EMBL" id="CAKOFQ010006914">
    <property type="protein sequence ID" value="CAH1981884.1"/>
    <property type="molecule type" value="Genomic_DNA"/>
</dbReference>